<feature type="compositionally biased region" description="Polar residues" evidence="7">
    <location>
        <begin position="309"/>
        <end position="318"/>
    </location>
</feature>
<dbReference type="OrthoDB" id="3990054at2759"/>
<reference evidence="9" key="1">
    <citation type="journal article" date="2020" name="Fungal Divers.">
        <title>Resolving the Mortierellaceae phylogeny through synthesis of multi-gene phylogenetics and phylogenomics.</title>
        <authorList>
            <person name="Vandepol N."/>
            <person name="Liber J."/>
            <person name="Desiro A."/>
            <person name="Na H."/>
            <person name="Kennedy M."/>
            <person name="Barry K."/>
            <person name="Grigoriev I.V."/>
            <person name="Miller A.N."/>
            <person name="O'Donnell K."/>
            <person name="Stajich J.E."/>
            <person name="Bonito G."/>
        </authorList>
    </citation>
    <scope>NUCLEOTIDE SEQUENCE</scope>
    <source>
        <strain evidence="9">KOD948</strain>
    </source>
</reference>
<evidence type="ECO:0000256" key="3">
    <source>
        <dbReference type="ARBA" id="ARBA00022824"/>
    </source>
</evidence>
<keyword evidence="3" id="KW-0256">Endoplasmic reticulum</keyword>
<evidence type="ECO:0000313" key="9">
    <source>
        <dbReference type="EMBL" id="KAG0261803.1"/>
    </source>
</evidence>
<name>A0A9P6Q6L5_9FUNG</name>
<evidence type="ECO:0000256" key="8">
    <source>
        <dbReference type="SAM" id="Phobius"/>
    </source>
</evidence>
<dbReference type="Pfam" id="PF06775">
    <property type="entry name" value="Seipin"/>
    <property type="match status" value="1"/>
</dbReference>
<dbReference type="PANTHER" id="PTHR21212:SF0">
    <property type="entry name" value="SEIPIN"/>
    <property type="match status" value="1"/>
</dbReference>
<evidence type="ECO:0008006" key="11">
    <source>
        <dbReference type="Google" id="ProtNLM"/>
    </source>
</evidence>
<accession>A0A9P6Q6L5</accession>
<comment type="caution">
    <text evidence="9">The sequence shown here is derived from an EMBL/GenBank/DDBJ whole genome shotgun (WGS) entry which is preliminary data.</text>
</comment>
<dbReference type="PANTHER" id="PTHR21212">
    <property type="entry name" value="BERNARDINELLI-SEIP CONGENITAL LIPODYSTROPHY 2 HOMOLOG BSCL2 PROTEIN"/>
    <property type="match status" value="1"/>
</dbReference>
<dbReference type="CDD" id="cd23995">
    <property type="entry name" value="Seipin_BSCL2_like"/>
    <property type="match status" value="1"/>
</dbReference>
<evidence type="ECO:0000313" key="10">
    <source>
        <dbReference type="Proteomes" id="UP000726737"/>
    </source>
</evidence>
<feature type="region of interest" description="Disordered" evidence="7">
    <location>
        <begin position="421"/>
        <end position="477"/>
    </location>
</feature>
<evidence type="ECO:0000256" key="6">
    <source>
        <dbReference type="ARBA" id="ARBA00023136"/>
    </source>
</evidence>
<dbReference type="GO" id="GO:0006629">
    <property type="term" value="P:lipid metabolic process"/>
    <property type="evidence" value="ECO:0007669"/>
    <property type="project" value="UniProtKB-KW"/>
</dbReference>
<keyword evidence="4 8" id="KW-1133">Transmembrane helix</keyword>
<feature type="transmembrane region" description="Helical" evidence="8">
    <location>
        <begin position="245"/>
        <end position="278"/>
    </location>
</feature>
<evidence type="ECO:0000256" key="1">
    <source>
        <dbReference type="ARBA" id="ARBA00004477"/>
    </source>
</evidence>
<organism evidence="9 10">
    <name type="scientific">Mortierella polycephala</name>
    <dbReference type="NCBI Taxonomy" id="41804"/>
    <lineage>
        <taxon>Eukaryota</taxon>
        <taxon>Fungi</taxon>
        <taxon>Fungi incertae sedis</taxon>
        <taxon>Mucoromycota</taxon>
        <taxon>Mortierellomycotina</taxon>
        <taxon>Mortierellomycetes</taxon>
        <taxon>Mortierellales</taxon>
        <taxon>Mortierellaceae</taxon>
        <taxon>Mortierella</taxon>
    </lineage>
</organism>
<gene>
    <name evidence="9" type="ORF">BG011_000634</name>
</gene>
<evidence type="ECO:0000256" key="2">
    <source>
        <dbReference type="ARBA" id="ARBA00022692"/>
    </source>
</evidence>
<keyword evidence="5" id="KW-0443">Lipid metabolism</keyword>
<sequence>MPSKLLAFFITPILGVLDPHVHRVSQVLASPALRRKVVKSIVASLVLALLVGLSLSAYLGFYWLYIPQQGHIEQVYLQHSWLSDPNSNAYGQYGPEGTAAIIEFSRDLQRGQLLRGDQAYDISVNLEVPTSKRNMELGNFMVIIKLFGSHDGVFKLITSSSRPTMLTYESTPLRLMRTVWRAVPLVLRWSTEAQTIKVPLIENFVEDASNPVTRAYILISNPDLQIYSSTIHIDARFHGLRYFMYYYKFSTAIIFMSIFIFWEVIFSVLTWHLLVGWFGTDSQRLNIRGQQLRAPTSYMTPSPDVPRIQRQSPTATPRQPQLQDDQQLLAAYDSDSEMEDDLLVADGSIKSDCQGLLISHDEPRKDRDLEHLAASIVDEAVVPEFLMSGTQPAPHVTPVTGSIDLSHRLSAEHRVATLDEVDTDSSLDGDENVTESDELEEGSGVRFGESTLFERRDLDDEQSPARPKAIGARLLEH</sequence>
<evidence type="ECO:0000256" key="5">
    <source>
        <dbReference type="ARBA" id="ARBA00023098"/>
    </source>
</evidence>
<keyword evidence="2 8" id="KW-0812">Transmembrane</keyword>
<evidence type="ECO:0000256" key="4">
    <source>
        <dbReference type="ARBA" id="ARBA00022989"/>
    </source>
</evidence>
<dbReference type="Proteomes" id="UP000726737">
    <property type="component" value="Unassembled WGS sequence"/>
</dbReference>
<feature type="compositionally biased region" description="Acidic residues" evidence="7">
    <location>
        <begin position="421"/>
        <end position="441"/>
    </location>
</feature>
<keyword evidence="10" id="KW-1185">Reference proteome</keyword>
<feature type="transmembrane region" description="Helical" evidence="8">
    <location>
        <begin position="45"/>
        <end position="65"/>
    </location>
</feature>
<dbReference type="AlphaFoldDB" id="A0A9P6Q6L5"/>
<protein>
    <recommendedName>
        <fullName evidence="11">Seipin</fullName>
    </recommendedName>
</protein>
<dbReference type="GO" id="GO:0140042">
    <property type="term" value="P:lipid droplet formation"/>
    <property type="evidence" value="ECO:0007669"/>
    <property type="project" value="UniProtKB-ARBA"/>
</dbReference>
<keyword evidence="6 8" id="KW-0472">Membrane</keyword>
<proteinExistence type="predicted"/>
<evidence type="ECO:0000256" key="7">
    <source>
        <dbReference type="SAM" id="MobiDB-lite"/>
    </source>
</evidence>
<dbReference type="GO" id="GO:0005789">
    <property type="term" value="C:endoplasmic reticulum membrane"/>
    <property type="evidence" value="ECO:0007669"/>
    <property type="project" value="UniProtKB-SubCell"/>
</dbReference>
<dbReference type="InterPro" id="IPR009617">
    <property type="entry name" value="Seipin"/>
</dbReference>
<feature type="region of interest" description="Disordered" evidence="7">
    <location>
        <begin position="295"/>
        <end position="324"/>
    </location>
</feature>
<comment type="subcellular location">
    <subcellularLocation>
        <location evidence="1">Endoplasmic reticulum membrane</location>
        <topology evidence="1">Multi-pass membrane protein</topology>
    </subcellularLocation>
</comment>
<dbReference type="EMBL" id="JAAAJA010000114">
    <property type="protein sequence ID" value="KAG0261803.1"/>
    <property type="molecule type" value="Genomic_DNA"/>
</dbReference>